<name>A0A2P5BK94_TREOI</name>
<feature type="transmembrane region" description="Helical" evidence="1">
    <location>
        <begin position="45"/>
        <end position="68"/>
    </location>
</feature>
<dbReference type="AlphaFoldDB" id="A0A2P5BK94"/>
<dbReference type="PANTHER" id="PTHR34201">
    <property type="entry name" value="GLYCINE-RICH PROTEIN"/>
    <property type="match status" value="1"/>
</dbReference>
<reference evidence="3" key="1">
    <citation type="submission" date="2016-06" db="EMBL/GenBank/DDBJ databases">
        <title>Parallel loss of symbiosis genes in relatives of nitrogen-fixing non-legume Parasponia.</title>
        <authorList>
            <person name="Van Velzen R."/>
            <person name="Holmer R."/>
            <person name="Bu F."/>
            <person name="Rutten L."/>
            <person name="Van Zeijl A."/>
            <person name="Liu W."/>
            <person name="Santuari L."/>
            <person name="Cao Q."/>
            <person name="Sharma T."/>
            <person name="Shen D."/>
            <person name="Roswanjaya Y."/>
            <person name="Wardhani T."/>
            <person name="Kalhor M.S."/>
            <person name="Jansen J."/>
            <person name="Van den Hoogen J."/>
            <person name="Gungor B."/>
            <person name="Hartog M."/>
            <person name="Hontelez J."/>
            <person name="Verver J."/>
            <person name="Yang W.-C."/>
            <person name="Schijlen E."/>
            <person name="Repin R."/>
            <person name="Schilthuizen M."/>
            <person name="Schranz E."/>
            <person name="Heidstra R."/>
            <person name="Miyata K."/>
            <person name="Fedorova E."/>
            <person name="Kohlen W."/>
            <person name="Bisseling T."/>
            <person name="Smit S."/>
            <person name="Geurts R."/>
        </authorList>
    </citation>
    <scope>NUCLEOTIDE SEQUENCE [LARGE SCALE GENOMIC DNA]</scope>
    <source>
        <strain evidence="3">cv. RG33-2</strain>
    </source>
</reference>
<gene>
    <name evidence="2" type="ORF">TorRG33x02_318200</name>
</gene>
<dbReference type="PANTHER" id="PTHR34201:SF6">
    <property type="entry name" value="GLYCINE-RICH PROTEIN"/>
    <property type="match status" value="1"/>
</dbReference>
<evidence type="ECO:0000313" key="3">
    <source>
        <dbReference type="Proteomes" id="UP000237000"/>
    </source>
</evidence>
<comment type="caution">
    <text evidence="2">The sequence shown here is derived from an EMBL/GenBank/DDBJ whole genome shotgun (WGS) entry which is preliminary data.</text>
</comment>
<accession>A0A2P5BK94</accession>
<dbReference type="EMBL" id="JXTC01000505">
    <property type="protein sequence ID" value="PON49222.1"/>
    <property type="molecule type" value="Genomic_DNA"/>
</dbReference>
<evidence type="ECO:0000256" key="1">
    <source>
        <dbReference type="SAM" id="Phobius"/>
    </source>
</evidence>
<evidence type="ECO:0008006" key="4">
    <source>
        <dbReference type="Google" id="ProtNLM"/>
    </source>
</evidence>
<dbReference type="OrthoDB" id="1745308at2759"/>
<keyword evidence="3" id="KW-1185">Reference proteome</keyword>
<keyword evidence="1" id="KW-1133">Transmembrane helix</keyword>
<evidence type="ECO:0000313" key="2">
    <source>
        <dbReference type="EMBL" id="PON49222.1"/>
    </source>
</evidence>
<proteinExistence type="predicted"/>
<dbReference type="Proteomes" id="UP000237000">
    <property type="component" value="Unassembled WGS sequence"/>
</dbReference>
<sequence length="129" mass="13822">MKPKSRNSNGDASSFWSWNKKRNKEKRFPVSEFLERTKRKAEETVVGPGGGAGIGCGVGLGFGLVGGLGYGGWPWNHLKLVFGIGFGCGIGIGFGYGQGIGYGYSFESLESSYVSNHSSNSNKRGFIEI</sequence>
<dbReference type="STRING" id="63057.A0A2P5BK94"/>
<feature type="transmembrane region" description="Helical" evidence="1">
    <location>
        <begin position="80"/>
        <end position="97"/>
    </location>
</feature>
<dbReference type="InterPro" id="IPR053288">
    <property type="entry name" value="TGD_Bridge_Protein"/>
</dbReference>
<keyword evidence="1" id="KW-0812">Transmembrane</keyword>
<organism evidence="2 3">
    <name type="scientific">Trema orientale</name>
    <name type="common">Charcoal tree</name>
    <name type="synonym">Celtis orientalis</name>
    <dbReference type="NCBI Taxonomy" id="63057"/>
    <lineage>
        <taxon>Eukaryota</taxon>
        <taxon>Viridiplantae</taxon>
        <taxon>Streptophyta</taxon>
        <taxon>Embryophyta</taxon>
        <taxon>Tracheophyta</taxon>
        <taxon>Spermatophyta</taxon>
        <taxon>Magnoliopsida</taxon>
        <taxon>eudicotyledons</taxon>
        <taxon>Gunneridae</taxon>
        <taxon>Pentapetalae</taxon>
        <taxon>rosids</taxon>
        <taxon>fabids</taxon>
        <taxon>Rosales</taxon>
        <taxon>Cannabaceae</taxon>
        <taxon>Trema</taxon>
    </lineage>
</organism>
<protein>
    <recommendedName>
        <fullName evidence="4">Glycine-rich protein</fullName>
    </recommendedName>
</protein>
<dbReference type="InParanoid" id="A0A2P5BK94"/>
<keyword evidence="1" id="KW-0472">Membrane</keyword>